<reference evidence="2 3" key="1">
    <citation type="journal article" date="2007" name="Nature">
        <title>Light stimulates growth of proteorhodopsin-containing marine Flavobacteria.</title>
        <authorList>
            <person name="Gomez-Consarnau L."/>
            <person name="Gonzalez J.M."/>
            <person name="Coll-Llado M."/>
            <person name="Gourdon P."/>
            <person name="Pascher T."/>
            <person name="Neutze R."/>
            <person name="Pedros-Alio C."/>
            <person name="Pinhassi J."/>
        </authorList>
    </citation>
    <scope>NUCLEOTIDE SEQUENCE [LARGE SCALE GENOMIC DNA]</scope>
    <source>
        <strain evidence="2 3">MED217</strain>
    </source>
</reference>
<evidence type="ECO:0000313" key="2">
    <source>
        <dbReference type="EMBL" id="EAQ49281.1"/>
    </source>
</evidence>
<feature type="signal peptide" evidence="1">
    <location>
        <begin position="1"/>
        <end position="24"/>
    </location>
</feature>
<dbReference type="PROSITE" id="PS51257">
    <property type="entry name" value="PROKAR_LIPOPROTEIN"/>
    <property type="match status" value="1"/>
</dbReference>
<dbReference type="EMBL" id="AANC01000005">
    <property type="protein sequence ID" value="EAQ49281.1"/>
    <property type="molecule type" value="Genomic_DNA"/>
</dbReference>
<evidence type="ECO:0000313" key="3">
    <source>
        <dbReference type="Proteomes" id="UP000001601"/>
    </source>
</evidence>
<dbReference type="eggNOG" id="COG1082">
    <property type="taxonomic scope" value="Bacteria"/>
</dbReference>
<protein>
    <recommendedName>
        <fullName evidence="4">Fibronectin type-III domain-containing protein</fullName>
    </recommendedName>
</protein>
<gene>
    <name evidence="2" type="ORF">MED217_07746</name>
</gene>
<accession>A3XME5</accession>
<sequence>MNVICMRRLVYSLLFLLSSLSCSSSDTTDDAVIEPTPEKNVELAELNTQDVTNIDTFNATILAAVTDAGDGSISERGIYLSTTPDSGDGEKFLASTIKGSGEFTVNLTGLQQATTYYAKAYAVNQAGVAYGNEINFKTLIAESALFDTDVKSVSGAHDIFVEVKLVDRGDLPIAEIGVVWGTEEVPTIEDNKLMHTTVEDHFKQRITDLEEEHLYFIRPYMISEGEAVYGRQMIISTIKKGEFTWSFNGTLNLDNPTHVRIKAAFDEACMYFNNFTSITKHVTVNYSPGTPTADANFAGWINMGAVESYQRTGTALHEMAHTVGIGQHWRFDDLFTDNRYNGERANEIVQLMSGNDEEYIRKSGVHFWPYGINGAHEDTGEEDLYITHCLILQGMKTDGLPSN</sequence>
<keyword evidence="3" id="KW-1185">Reference proteome</keyword>
<organism evidence="2 3">
    <name type="scientific">Leeuwenhoekiella blandensis (strain CECT 7118 / CCUG 51940 / KCTC 22103 / MED217)</name>
    <name type="common">Flavobacterium sp. (strain MED217)</name>
    <dbReference type="NCBI Taxonomy" id="398720"/>
    <lineage>
        <taxon>Bacteria</taxon>
        <taxon>Pseudomonadati</taxon>
        <taxon>Bacteroidota</taxon>
        <taxon>Flavobacteriia</taxon>
        <taxon>Flavobacteriales</taxon>
        <taxon>Flavobacteriaceae</taxon>
        <taxon>Leeuwenhoekiella</taxon>
    </lineage>
</organism>
<feature type="chain" id="PRO_5002664192" description="Fibronectin type-III domain-containing protein" evidence="1">
    <location>
        <begin position="25"/>
        <end position="403"/>
    </location>
</feature>
<evidence type="ECO:0008006" key="4">
    <source>
        <dbReference type="Google" id="ProtNLM"/>
    </source>
</evidence>
<dbReference type="HOGENOM" id="CLU_670661_0_0_10"/>
<name>A3XME5_LEEBM</name>
<dbReference type="STRING" id="398720.MED217_07746"/>
<dbReference type="AlphaFoldDB" id="A3XME5"/>
<dbReference type="Proteomes" id="UP000001601">
    <property type="component" value="Unassembled WGS sequence"/>
</dbReference>
<comment type="caution">
    <text evidence="2">The sequence shown here is derived from an EMBL/GenBank/DDBJ whole genome shotgun (WGS) entry which is preliminary data.</text>
</comment>
<keyword evidence="1" id="KW-0732">Signal</keyword>
<dbReference type="eggNOG" id="COG3656">
    <property type="taxonomic scope" value="Bacteria"/>
</dbReference>
<evidence type="ECO:0000256" key="1">
    <source>
        <dbReference type="SAM" id="SignalP"/>
    </source>
</evidence>
<proteinExistence type="predicted"/>